<dbReference type="InterPro" id="IPR002763">
    <property type="entry name" value="DUF72"/>
</dbReference>
<dbReference type="PANTHER" id="PTHR30348:SF4">
    <property type="entry name" value="DUF72 DOMAIN-CONTAINING PROTEIN"/>
    <property type="match status" value="1"/>
</dbReference>
<dbReference type="Gene3D" id="3.20.20.410">
    <property type="entry name" value="Protein of unknown function UPF0759"/>
    <property type="match status" value="1"/>
</dbReference>
<dbReference type="PANTHER" id="PTHR30348">
    <property type="entry name" value="UNCHARACTERIZED PROTEIN YECE"/>
    <property type="match status" value="1"/>
</dbReference>
<dbReference type="EMBL" id="CP121689">
    <property type="protein sequence ID" value="WZL76947.1"/>
    <property type="molecule type" value="Genomic_DNA"/>
</dbReference>
<sequence>MIYTGVCGFPKKRELIFQNLDGVEIQETFYHLVNEAKIARLKSEAPPGFTFTMKANQIITHSSTSPTYRRSKLPEDFRKENLGFFKPTEEVEFAYRHSLLLAKVLEAKALIFQCPPSFKPSGENLKNLQSFFESANQERPQELLFGLELRGGWPEELIQKICQDFDLVHVVDPFQERPTAGKVYYFRLHGKGKYHYRYSETELQELVQRIKRLPEKECFLFFNNTFMYENALEMKALLLKGSERST</sequence>
<dbReference type="Proteomes" id="UP001461341">
    <property type="component" value="Chromosome"/>
</dbReference>
<evidence type="ECO:0000313" key="2">
    <source>
        <dbReference type="Proteomes" id="UP001461341"/>
    </source>
</evidence>
<dbReference type="Pfam" id="PF01904">
    <property type="entry name" value="DUF72"/>
    <property type="match status" value="1"/>
</dbReference>
<protein>
    <submittedName>
        <fullName evidence="1">DUF72 domain-containing protein</fullName>
    </submittedName>
</protein>
<dbReference type="InterPro" id="IPR036520">
    <property type="entry name" value="UPF0759_sf"/>
</dbReference>
<dbReference type="SUPFAM" id="SSF117396">
    <property type="entry name" value="TM1631-like"/>
    <property type="match status" value="1"/>
</dbReference>
<organism evidence="1 2">
    <name type="scientific">Thermatribacter velox</name>
    <dbReference type="NCBI Taxonomy" id="3039681"/>
    <lineage>
        <taxon>Bacteria</taxon>
        <taxon>Pseudomonadati</taxon>
        <taxon>Atribacterota</taxon>
        <taxon>Atribacteria</taxon>
        <taxon>Atribacterales</taxon>
        <taxon>Thermatribacteraceae</taxon>
        <taxon>Thermatribacter</taxon>
    </lineage>
</organism>
<gene>
    <name evidence="1" type="ORF">QBE54_04250</name>
</gene>
<name>A0ABZ2YDC0_9BACT</name>
<reference evidence="1 2" key="1">
    <citation type="submission" date="2023-03" db="EMBL/GenBank/DDBJ databases">
        <title>Novel Species.</title>
        <authorList>
            <person name="Ma S."/>
        </authorList>
    </citation>
    <scope>NUCLEOTIDE SEQUENCE [LARGE SCALE GENOMIC DNA]</scope>
    <source>
        <strain evidence="1 2">B11</strain>
    </source>
</reference>
<proteinExistence type="predicted"/>
<evidence type="ECO:0000313" key="1">
    <source>
        <dbReference type="EMBL" id="WZL76947.1"/>
    </source>
</evidence>
<dbReference type="RefSeq" id="WP_369019112.1">
    <property type="nucleotide sequence ID" value="NZ_CP121689.1"/>
</dbReference>
<keyword evidence="2" id="KW-1185">Reference proteome</keyword>
<accession>A0ABZ2YDC0</accession>